<dbReference type="NCBIfam" id="NF002204">
    <property type="entry name" value="PRK01077.1"/>
    <property type="match status" value="1"/>
</dbReference>
<feature type="site" description="Increases nucleophilicity of active site Cys" evidence="8">
    <location>
        <position position="419"/>
    </location>
</feature>
<evidence type="ECO:0000256" key="7">
    <source>
        <dbReference type="ARBA" id="ARBA00022962"/>
    </source>
</evidence>
<feature type="domain" description="CobB/CobQ-like glutamine amidotransferase" evidence="10">
    <location>
        <begin position="247"/>
        <end position="424"/>
    </location>
</feature>
<name>A0A1R3TAB9_9BACT</name>
<dbReference type="Pfam" id="PF07685">
    <property type="entry name" value="GATase_3"/>
    <property type="match status" value="1"/>
</dbReference>
<accession>A0A1R3TAB9</accession>
<dbReference type="STRING" id="1642647.PSM36_1725"/>
<comment type="catalytic activity">
    <reaction evidence="8">
        <text>cob(II)yrinate + 2 L-glutamine + 2 ATP + 2 H2O = cob(II)yrinate a,c diamide + 2 L-glutamate + 2 ADP + 2 phosphate + 2 H(+)</text>
        <dbReference type="Rhea" id="RHEA:26289"/>
        <dbReference type="ChEBI" id="CHEBI:15377"/>
        <dbReference type="ChEBI" id="CHEBI:15378"/>
        <dbReference type="ChEBI" id="CHEBI:29985"/>
        <dbReference type="ChEBI" id="CHEBI:30616"/>
        <dbReference type="ChEBI" id="CHEBI:43474"/>
        <dbReference type="ChEBI" id="CHEBI:58359"/>
        <dbReference type="ChEBI" id="CHEBI:58537"/>
        <dbReference type="ChEBI" id="CHEBI:58894"/>
        <dbReference type="ChEBI" id="CHEBI:456216"/>
        <dbReference type="EC" id="6.3.5.11"/>
    </reaction>
</comment>
<dbReference type="Gene3D" id="3.40.50.880">
    <property type="match status" value="1"/>
</dbReference>
<dbReference type="AlphaFoldDB" id="A0A1R3TAB9"/>
<evidence type="ECO:0000256" key="3">
    <source>
        <dbReference type="ARBA" id="ARBA00022598"/>
    </source>
</evidence>
<dbReference type="GO" id="GO:0042242">
    <property type="term" value="F:cobyrinic acid a,c-diamide synthase activity"/>
    <property type="evidence" value="ECO:0007669"/>
    <property type="project" value="UniProtKB-UniRule"/>
</dbReference>
<evidence type="ECO:0000256" key="5">
    <source>
        <dbReference type="ARBA" id="ARBA00022840"/>
    </source>
</evidence>
<dbReference type="CDD" id="cd03130">
    <property type="entry name" value="GATase1_CobB"/>
    <property type="match status" value="1"/>
</dbReference>
<sequence>MARYQFLIGASSSGSGKTTLTIGLLRAFKNRGLQVQPFKCGPDYIDTKFHELAAGKPSINLDLFLSSQEHVKQLYSTYTSGCDIALTEGVMGLFDGFDKWQGSGAHIAEVLDIPIILVLTPKSMAYSVAPILYGFKNFHKNISIAGVIFNMVNSDSHYRFLQDACNDVGIPALGRLPKNNDLEIPSRHLGLSIDSNLLLDEFAEKAGNFMEQHLPIDEILEMTRKSLTSPVLSKENAVSHRKVLKSAVATDEAFAFYYHENIEYLKKRGTVTFFSPMHDQELPDADFIYLPGGYPELYPDKLSENTSMLESIRRYVEQGGRLLAECGGMMYLSSCIADKTGKEYPMVNIFKQKASMEAMKLTLGYRQFTSNGICVKGHEFHYSSVSGNEESFITQYNAKGIPVDTKLLRYKNAIAGYTHIYWAEMDDLMRLFH</sequence>
<keyword evidence="4 8" id="KW-0547">Nucleotide-binding</keyword>
<comment type="pathway">
    <text evidence="8">Cofactor biosynthesis; adenosylcobalamin biosynthesis; cob(II)yrinate a,c-diamide from sirohydrochlorin (anaerobic route): step 10/10.</text>
</comment>
<dbReference type="EMBL" id="LT605205">
    <property type="protein sequence ID" value="SCD20544.1"/>
    <property type="molecule type" value="Genomic_DNA"/>
</dbReference>
<feature type="domain" description="CobQ/CobB/MinD/ParA nucleotide binding" evidence="9">
    <location>
        <begin position="10"/>
        <end position="189"/>
    </location>
</feature>
<dbReference type="EC" id="6.3.5.11" evidence="8"/>
<evidence type="ECO:0000313" key="12">
    <source>
        <dbReference type="Proteomes" id="UP000187464"/>
    </source>
</evidence>
<dbReference type="CDD" id="cd05388">
    <property type="entry name" value="CobB_N"/>
    <property type="match status" value="1"/>
</dbReference>
<keyword evidence="5 8" id="KW-0067">ATP-binding</keyword>
<dbReference type="GO" id="GO:0005524">
    <property type="term" value="F:ATP binding"/>
    <property type="evidence" value="ECO:0007669"/>
    <property type="project" value="UniProtKB-UniRule"/>
</dbReference>
<comment type="domain">
    <text evidence="8">Comprises of two domains. The C-terminal domain contains the binding site for glutamine and catalyzes the hydrolysis of this substrate to glutamate and ammonia. The N-terminal domain is anticipated to bind ATP and cobyrinate and catalyzes the ultimate synthesis of the diamide product. The ammonia produced via the glutaminase domain is probably translocated to the adjacent domain via a molecular tunnel, where it reacts with an activated intermediate.</text>
</comment>
<keyword evidence="6 8" id="KW-0460">Magnesium</keyword>
<evidence type="ECO:0000256" key="4">
    <source>
        <dbReference type="ARBA" id="ARBA00022741"/>
    </source>
</evidence>
<reference evidence="11 12" key="1">
    <citation type="submission" date="2016-08" db="EMBL/GenBank/DDBJ databases">
        <authorList>
            <person name="Seilhamer J.J."/>
        </authorList>
    </citation>
    <scope>NUCLEOTIDE SEQUENCE [LARGE SCALE GENOMIC DNA]</scope>
    <source>
        <strain evidence="11">M3/6</strain>
    </source>
</reference>
<proteinExistence type="inferred from homology"/>
<dbReference type="KEGG" id="psac:PSM36_1725"/>
<dbReference type="Pfam" id="PF01656">
    <property type="entry name" value="CbiA"/>
    <property type="match status" value="1"/>
</dbReference>
<evidence type="ECO:0000256" key="8">
    <source>
        <dbReference type="HAMAP-Rule" id="MF_00027"/>
    </source>
</evidence>
<comment type="function">
    <text evidence="8">Catalyzes the ATP-dependent amidation of the two carboxylate groups at positions a and c of cobyrinate, using either L-glutamine or ammonia as the nitrogen source.</text>
</comment>
<organism evidence="11 12">
    <name type="scientific">Proteiniphilum saccharofermentans</name>
    <dbReference type="NCBI Taxonomy" id="1642647"/>
    <lineage>
        <taxon>Bacteria</taxon>
        <taxon>Pseudomonadati</taxon>
        <taxon>Bacteroidota</taxon>
        <taxon>Bacteroidia</taxon>
        <taxon>Bacteroidales</taxon>
        <taxon>Dysgonomonadaceae</taxon>
        <taxon>Proteiniphilum</taxon>
    </lineage>
</organism>
<evidence type="ECO:0000256" key="6">
    <source>
        <dbReference type="ARBA" id="ARBA00022842"/>
    </source>
</evidence>
<dbReference type="Gene3D" id="3.40.50.300">
    <property type="entry name" value="P-loop containing nucleotide triphosphate hydrolases"/>
    <property type="match status" value="2"/>
</dbReference>
<keyword evidence="7 8" id="KW-0315">Glutamine amidotransferase</keyword>
<comment type="miscellaneous">
    <text evidence="8">The a and c carboxylates of cobyrinate are activated for nucleophilic attack via formation of a phosphorylated intermediate by ATP. CbiA catalyzes first the amidation of the c-carboxylate, and then that of the a-carboxylate.</text>
</comment>
<evidence type="ECO:0000313" key="11">
    <source>
        <dbReference type="EMBL" id="SCD20544.1"/>
    </source>
</evidence>
<dbReference type="NCBIfam" id="TIGR00379">
    <property type="entry name" value="cobB"/>
    <property type="match status" value="1"/>
</dbReference>
<evidence type="ECO:0000256" key="2">
    <source>
        <dbReference type="ARBA" id="ARBA00022573"/>
    </source>
</evidence>
<dbReference type="SUPFAM" id="SSF52317">
    <property type="entry name" value="Class I glutamine amidotransferase-like"/>
    <property type="match status" value="1"/>
</dbReference>
<keyword evidence="12" id="KW-1185">Reference proteome</keyword>
<gene>
    <name evidence="11" type="primary">cobB1</name>
    <name evidence="8" type="synonym">cbiA</name>
    <name evidence="11" type="ORF">PSM36_1725</name>
</gene>
<dbReference type="PANTHER" id="PTHR43873">
    <property type="entry name" value="COBYRINATE A,C-DIAMIDE SYNTHASE"/>
    <property type="match status" value="1"/>
</dbReference>
<dbReference type="InterPro" id="IPR011698">
    <property type="entry name" value="GATase_3"/>
</dbReference>
<dbReference type="Proteomes" id="UP000187464">
    <property type="component" value="Chromosome I"/>
</dbReference>
<evidence type="ECO:0000259" key="9">
    <source>
        <dbReference type="Pfam" id="PF01656"/>
    </source>
</evidence>
<comment type="cofactor">
    <cofactor evidence="1 8">
        <name>Mg(2+)</name>
        <dbReference type="ChEBI" id="CHEBI:18420"/>
    </cofactor>
</comment>
<dbReference type="InterPro" id="IPR029062">
    <property type="entry name" value="Class_I_gatase-like"/>
</dbReference>
<dbReference type="HAMAP" id="MF_00027">
    <property type="entry name" value="CobB_CbiA"/>
    <property type="match status" value="1"/>
</dbReference>
<evidence type="ECO:0000259" key="10">
    <source>
        <dbReference type="Pfam" id="PF07685"/>
    </source>
</evidence>
<dbReference type="InterPro" id="IPR004484">
    <property type="entry name" value="CbiA/CobB_synth"/>
</dbReference>
<dbReference type="RefSeq" id="WP_076930552.1">
    <property type="nucleotide sequence ID" value="NZ_LT605205.1"/>
</dbReference>
<feature type="active site" description="Nucleophile" evidence="8">
    <location>
        <position position="326"/>
    </location>
</feature>
<keyword evidence="3 8" id="KW-0436">Ligase</keyword>
<dbReference type="SUPFAM" id="SSF52540">
    <property type="entry name" value="P-loop containing nucleoside triphosphate hydrolases"/>
    <property type="match status" value="1"/>
</dbReference>
<evidence type="ECO:0000256" key="1">
    <source>
        <dbReference type="ARBA" id="ARBA00001946"/>
    </source>
</evidence>
<protein>
    <recommendedName>
        <fullName evidence="8">Cobyrinate a,c-diamide synthase</fullName>
        <ecNumber evidence="8">6.3.5.11</ecNumber>
    </recommendedName>
    <alternativeName>
        <fullName evidence="8">Cobyrinic acid a,c-diamide synthetase</fullName>
    </alternativeName>
</protein>
<dbReference type="GO" id="GO:0009236">
    <property type="term" value="P:cobalamin biosynthetic process"/>
    <property type="evidence" value="ECO:0007669"/>
    <property type="project" value="UniProtKB-UniRule"/>
</dbReference>
<dbReference type="InterPro" id="IPR002586">
    <property type="entry name" value="CobQ/CobB/MinD/ParA_Nub-bd_dom"/>
</dbReference>
<dbReference type="UniPathway" id="UPA00148">
    <property type="reaction ID" value="UER00231"/>
</dbReference>
<dbReference type="PROSITE" id="PS51274">
    <property type="entry name" value="GATASE_COBBQ"/>
    <property type="match status" value="1"/>
</dbReference>
<dbReference type="PANTHER" id="PTHR43873:SF1">
    <property type="entry name" value="COBYRINATE A,C-DIAMIDE SYNTHASE"/>
    <property type="match status" value="1"/>
</dbReference>
<keyword evidence="2 8" id="KW-0169">Cobalamin biosynthesis</keyword>
<comment type="similarity">
    <text evidence="8">Belongs to the CobB/CbiA family.</text>
</comment>
<dbReference type="InterPro" id="IPR027417">
    <property type="entry name" value="P-loop_NTPase"/>
</dbReference>